<dbReference type="AlphaFoldDB" id="A0AAN6RZE9"/>
<reference evidence="3" key="1">
    <citation type="journal article" date="2023" name="Mol. Phylogenet. Evol.">
        <title>Genome-scale phylogeny and comparative genomics of the fungal order Sordariales.</title>
        <authorList>
            <person name="Hensen N."/>
            <person name="Bonometti L."/>
            <person name="Westerberg I."/>
            <person name="Brannstrom I.O."/>
            <person name="Guillou S."/>
            <person name="Cros-Aarteil S."/>
            <person name="Calhoun S."/>
            <person name="Haridas S."/>
            <person name="Kuo A."/>
            <person name="Mondo S."/>
            <person name="Pangilinan J."/>
            <person name="Riley R."/>
            <person name="LaButti K."/>
            <person name="Andreopoulos B."/>
            <person name="Lipzen A."/>
            <person name="Chen C."/>
            <person name="Yan M."/>
            <person name="Daum C."/>
            <person name="Ng V."/>
            <person name="Clum A."/>
            <person name="Steindorff A."/>
            <person name="Ohm R.A."/>
            <person name="Martin F."/>
            <person name="Silar P."/>
            <person name="Natvig D.O."/>
            <person name="Lalanne C."/>
            <person name="Gautier V."/>
            <person name="Ament-Velasquez S.L."/>
            <person name="Kruys A."/>
            <person name="Hutchinson M.I."/>
            <person name="Powell A.J."/>
            <person name="Barry K."/>
            <person name="Miller A.N."/>
            <person name="Grigoriev I.V."/>
            <person name="Debuchy R."/>
            <person name="Gladieux P."/>
            <person name="Hiltunen Thoren M."/>
            <person name="Johannesson H."/>
        </authorList>
    </citation>
    <scope>NUCLEOTIDE SEQUENCE [LARGE SCALE GENOMIC DNA]</scope>
    <source>
        <strain evidence="3">CBS 340.73</strain>
    </source>
</reference>
<evidence type="ECO:0000313" key="2">
    <source>
        <dbReference type="EMBL" id="KAK3934116.1"/>
    </source>
</evidence>
<organism evidence="2 3">
    <name type="scientific">Diplogelasinospora grovesii</name>
    <dbReference type="NCBI Taxonomy" id="303347"/>
    <lineage>
        <taxon>Eukaryota</taxon>
        <taxon>Fungi</taxon>
        <taxon>Dikarya</taxon>
        <taxon>Ascomycota</taxon>
        <taxon>Pezizomycotina</taxon>
        <taxon>Sordariomycetes</taxon>
        <taxon>Sordariomycetidae</taxon>
        <taxon>Sordariales</taxon>
        <taxon>Diplogelasinosporaceae</taxon>
        <taxon>Diplogelasinospora</taxon>
    </lineage>
</organism>
<protein>
    <submittedName>
        <fullName evidence="2">Uncharacterized protein</fullName>
    </submittedName>
</protein>
<keyword evidence="3" id="KW-1185">Reference proteome</keyword>
<dbReference type="Proteomes" id="UP001303473">
    <property type="component" value="Unassembled WGS sequence"/>
</dbReference>
<dbReference type="EMBL" id="MU854026">
    <property type="protein sequence ID" value="KAK3934116.1"/>
    <property type="molecule type" value="Genomic_DNA"/>
</dbReference>
<sequence length="348" mass="39587">MLITIGGLHADELRYTLADSASPFNLPDLARVIYNERQLESFYHSTLITRVNIALHNTVPPGNPRVTVIMCPGSFNSYNPDYVNSKKTVILPDWIVIEGTYTLHNIIAVGDTKLVRQLSDANEVNKRGQHVRVIVGTHSYHRAYLAQVQHYARMLRTRFRFVLTNKELVVTQFLREEEATPRPPRQRGLKSYTLPQQVQQRPRGKRRHETSNNVTAPRSPLSLSPLAPSPQIYNLPSSPFKPALESKGVTNVARRLALTPKQHPPYLSSQDHPSPSPYQSDLLRLSSITYAPSERDLDVKRVLVQSFRIPNPCDEDGMDRERGNKERERVHPAEALFTLSMLTYSVRV</sequence>
<evidence type="ECO:0000256" key="1">
    <source>
        <dbReference type="SAM" id="MobiDB-lite"/>
    </source>
</evidence>
<feature type="region of interest" description="Disordered" evidence="1">
    <location>
        <begin position="177"/>
        <end position="230"/>
    </location>
</feature>
<proteinExistence type="predicted"/>
<evidence type="ECO:0000313" key="3">
    <source>
        <dbReference type="Proteomes" id="UP001303473"/>
    </source>
</evidence>
<gene>
    <name evidence="2" type="ORF">QBC46DRAFT_400631</name>
</gene>
<accession>A0AAN6RZE9</accession>
<comment type="caution">
    <text evidence="2">The sequence shown here is derived from an EMBL/GenBank/DDBJ whole genome shotgun (WGS) entry which is preliminary data.</text>
</comment>
<feature type="compositionally biased region" description="Low complexity" evidence="1">
    <location>
        <begin position="219"/>
        <end position="230"/>
    </location>
</feature>
<name>A0AAN6RZE9_9PEZI</name>